<dbReference type="OrthoDB" id="206452at2759"/>
<dbReference type="CDD" id="cd15457">
    <property type="entry name" value="NADAR"/>
    <property type="match status" value="1"/>
</dbReference>
<name>A0A0L0HDE9_SPIPD</name>
<protein>
    <recommendedName>
        <fullName evidence="1">NADAR domain-containing protein</fullName>
    </recommendedName>
</protein>
<dbReference type="InterPro" id="IPR012816">
    <property type="entry name" value="NADAR"/>
</dbReference>
<dbReference type="AlphaFoldDB" id="A0A0L0HDE9"/>
<dbReference type="Gene3D" id="1.10.357.40">
    <property type="entry name" value="YbiA-like"/>
    <property type="match status" value="1"/>
</dbReference>
<dbReference type="RefSeq" id="XP_016607066.1">
    <property type="nucleotide sequence ID" value="XM_016754182.1"/>
</dbReference>
<dbReference type="NCBIfam" id="TIGR02464">
    <property type="entry name" value="ribofla_fusion"/>
    <property type="match status" value="1"/>
</dbReference>
<dbReference type="VEuPathDB" id="FungiDB:SPPG_05975"/>
<dbReference type="InParanoid" id="A0A0L0HDE9"/>
<accession>A0A0L0HDE9</accession>
<dbReference type="eggNOG" id="ENOG502S4FY">
    <property type="taxonomic scope" value="Eukaryota"/>
</dbReference>
<dbReference type="Pfam" id="PF08719">
    <property type="entry name" value="NADAR"/>
    <property type="match status" value="1"/>
</dbReference>
<proteinExistence type="predicted"/>
<evidence type="ECO:0000259" key="1">
    <source>
        <dbReference type="Pfam" id="PF08719"/>
    </source>
</evidence>
<dbReference type="InterPro" id="IPR037238">
    <property type="entry name" value="YbiA-like_sf"/>
</dbReference>
<dbReference type="GeneID" id="27689315"/>
<keyword evidence="3" id="KW-1185">Reference proteome</keyword>
<organism evidence="2 3">
    <name type="scientific">Spizellomyces punctatus (strain DAOM BR117)</name>
    <dbReference type="NCBI Taxonomy" id="645134"/>
    <lineage>
        <taxon>Eukaryota</taxon>
        <taxon>Fungi</taxon>
        <taxon>Fungi incertae sedis</taxon>
        <taxon>Chytridiomycota</taxon>
        <taxon>Chytridiomycota incertae sedis</taxon>
        <taxon>Chytridiomycetes</taxon>
        <taxon>Spizellomycetales</taxon>
        <taxon>Spizellomycetaceae</taxon>
        <taxon>Spizellomyces</taxon>
    </lineage>
</organism>
<evidence type="ECO:0000313" key="2">
    <source>
        <dbReference type="EMBL" id="KNC99026.1"/>
    </source>
</evidence>
<dbReference type="EMBL" id="KQ257459">
    <property type="protein sequence ID" value="KNC99026.1"/>
    <property type="molecule type" value="Genomic_DNA"/>
</dbReference>
<reference evidence="2 3" key="1">
    <citation type="submission" date="2009-08" db="EMBL/GenBank/DDBJ databases">
        <title>The Genome Sequence of Spizellomyces punctatus strain DAOM BR117.</title>
        <authorList>
            <consortium name="The Broad Institute Genome Sequencing Platform"/>
            <person name="Russ C."/>
            <person name="Cuomo C."/>
            <person name="Shea T."/>
            <person name="Young S.K."/>
            <person name="Zeng Q."/>
            <person name="Koehrsen M."/>
            <person name="Haas B."/>
            <person name="Borodovsky M."/>
            <person name="Guigo R."/>
            <person name="Alvarado L."/>
            <person name="Berlin A."/>
            <person name="Bochicchio J."/>
            <person name="Borenstein D."/>
            <person name="Chapman S."/>
            <person name="Chen Z."/>
            <person name="Engels R."/>
            <person name="Freedman E."/>
            <person name="Gellesch M."/>
            <person name="Goldberg J."/>
            <person name="Griggs A."/>
            <person name="Gujja S."/>
            <person name="Heiman D."/>
            <person name="Hepburn T."/>
            <person name="Howarth C."/>
            <person name="Jen D."/>
            <person name="Larson L."/>
            <person name="Lewis B."/>
            <person name="Mehta T."/>
            <person name="Park D."/>
            <person name="Pearson M."/>
            <person name="Roberts A."/>
            <person name="Saif S."/>
            <person name="Shenoy N."/>
            <person name="Sisk P."/>
            <person name="Stolte C."/>
            <person name="Sykes S."/>
            <person name="Thomson T."/>
            <person name="Walk T."/>
            <person name="White J."/>
            <person name="Yandava C."/>
            <person name="Burger G."/>
            <person name="Gray M.W."/>
            <person name="Holland P.W.H."/>
            <person name="King N."/>
            <person name="Lang F.B.F."/>
            <person name="Roger A.J."/>
            <person name="Ruiz-Trillo I."/>
            <person name="Lander E."/>
            <person name="Nusbaum C."/>
        </authorList>
    </citation>
    <scope>NUCLEOTIDE SEQUENCE [LARGE SCALE GENOMIC DNA]</scope>
    <source>
        <strain evidence="2 3">DAOM BR117</strain>
    </source>
</reference>
<sequence>MSAVYFWKTSERPHGIFSQWAPSPFTEDGITFPTAEHYMMYHKAVLFNDQVIAEQILQETRPVKVKALGQRVRNFVQSEWAAHRYRIVFNGNMLKFGQNPGMKEILLSTKSKEIVEASPYDRIWGIGYTARAAAGADRRSWGLNLLGKALMDVREALK</sequence>
<evidence type="ECO:0000313" key="3">
    <source>
        <dbReference type="Proteomes" id="UP000053201"/>
    </source>
</evidence>
<dbReference type="SUPFAM" id="SSF143990">
    <property type="entry name" value="YbiA-like"/>
    <property type="match status" value="1"/>
</dbReference>
<gene>
    <name evidence="2" type="ORF">SPPG_05975</name>
</gene>
<dbReference type="OMA" id="WMMAAKA"/>
<dbReference type="Proteomes" id="UP000053201">
    <property type="component" value="Unassembled WGS sequence"/>
</dbReference>
<feature type="domain" description="NADAR" evidence="1">
    <location>
        <begin position="5"/>
        <end position="158"/>
    </location>
</feature>
<dbReference type="STRING" id="645134.A0A0L0HDE9"/>